<gene>
    <name evidence="3" type="ORF">Ahy_B04g071362</name>
</gene>
<dbReference type="GO" id="GO:0016887">
    <property type="term" value="F:ATP hydrolysis activity"/>
    <property type="evidence" value="ECO:0007669"/>
    <property type="project" value="TreeGrafter"/>
</dbReference>
<dbReference type="AlphaFoldDB" id="A0A444ZKJ2"/>
<name>A0A444ZKJ2_ARAHY</name>
<comment type="caution">
    <text evidence="3">The sequence shown here is derived from an EMBL/GenBank/DDBJ whole genome shotgun (WGS) entry which is preliminary data.</text>
</comment>
<dbReference type="PANTHER" id="PTHR43384">
    <property type="entry name" value="SEPTUM SITE-DETERMINING PROTEIN MIND HOMOLOG, CHLOROPLASTIC-RELATED"/>
    <property type="match status" value="1"/>
</dbReference>
<dbReference type="GO" id="GO:0009898">
    <property type="term" value="C:cytoplasmic side of plasma membrane"/>
    <property type="evidence" value="ECO:0007669"/>
    <property type="project" value="TreeGrafter"/>
</dbReference>
<evidence type="ECO:0000256" key="2">
    <source>
        <dbReference type="ARBA" id="ARBA00022840"/>
    </source>
</evidence>
<dbReference type="Gene3D" id="3.40.50.300">
    <property type="entry name" value="P-loop containing nucleotide triphosphate hydrolases"/>
    <property type="match status" value="1"/>
</dbReference>
<dbReference type="InterPro" id="IPR050625">
    <property type="entry name" value="ParA/MinD_ATPase"/>
</dbReference>
<evidence type="ECO:0000313" key="3">
    <source>
        <dbReference type="EMBL" id="RYR14695.1"/>
    </source>
</evidence>
<reference evidence="3 4" key="1">
    <citation type="submission" date="2019-01" db="EMBL/GenBank/DDBJ databases">
        <title>Sequencing of cultivated peanut Arachis hypogaea provides insights into genome evolution and oil improvement.</title>
        <authorList>
            <person name="Chen X."/>
        </authorList>
    </citation>
    <scope>NUCLEOTIDE SEQUENCE [LARGE SCALE GENOMIC DNA]</scope>
    <source>
        <strain evidence="4">cv. Fuhuasheng</strain>
        <tissue evidence="3">Leaves</tissue>
    </source>
</reference>
<accession>A0A444ZKJ2</accession>
<dbReference type="InterPro" id="IPR027417">
    <property type="entry name" value="P-loop_NTPase"/>
</dbReference>
<dbReference type="EMBL" id="SDMP01000014">
    <property type="protein sequence ID" value="RYR14695.1"/>
    <property type="molecule type" value="Genomic_DNA"/>
</dbReference>
<keyword evidence="1" id="KW-0547">Nucleotide-binding</keyword>
<keyword evidence="4" id="KW-1185">Reference proteome</keyword>
<dbReference type="Proteomes" id="UP000289738">
    <property type="component" value="Chromosome B04"/>
</dbReference>
<protein>
    <submittedName>
        <fullName evidence="3">Uncharacterized protein</fullName>
    </submittedName>
</protein>
<dbReference type="GO" id="GO:0051782">
    <property type="term" value="P:negative regulation of cell division"/>
    <property type="evidence" value="ECO:0007669"/>
    <property type="project" value="TreeGrafter"/>
</dbReference>
<keyword evidence="2" id="KW-0067">ATP-binding</keyword>
<dbReference type="GO" id="GO:0005524">
    <property type="term" value="F:ATP binding"/>
    <property type="evidence" value="ECO:0007669"/>
    <property type="project" value="UniProtKB-KW"/>
</dbReference>
<organism evidence="3 4">
    <name type="scientific">Arachis hypogaea</name>
    <name type="common">Peanut</name>
    <dbReference type="NCBI Taxonomy" id="3818"/>
    <lineage>
        <taxon>Eukaryota</taxon>
        <taxon>Viridiplantae</taxon>
        <taxon>Streptophyta</taxon>
        <taxon>Embryophyta</taxon>
        <taxon>Tracheophyta</taxon>
        <taxon>Spermatophyta</taxon>
        <taxon>Magnoliopsida</taxon>
        <taxon>eudicotyledons</taxon>
        <taxon>Gunneridae</taxon>
        <taxon>Pentapetalae</taxon>
        <taxon>rosids</taxon>
        <taxon>fabids</taxon>
        <taxon>Fabales</taxon>
        <taxon>Fabaceae</taxon>
        <taxon>Papilionoideae</taxon>
        <taxon>50 kb inversion clade</taxon>
        <taxon>dalbergioids sensu lato</taxon>
        <taxon>Dalbergieae</taxon>
        <taxon>Pterocarpus clade</taxon>
        <taxon>Arachis</taxon>
    </lineage>
</organism>
<dbReference type="GO" id="GO:0005829">
    <property type="term" value="C:cytosol"/>
    <property type="evidence" value="ECO:0007669"/>
    <property type="project" value="TreeGrafter"/>
</dbReference>
<sequence length="168" mass="18522">MAPLLFLNYPKPLFIPTPLNSHSLKRSSLLPKRNTSLSTARRGTLSPSIGPSSFLSPLTLFTPIALLRQLRSLSLKPSRSTKPPFFVKIRRCSNSELLCISKLRSKFSLGFGGKALIWLIDALKSRTKVCPDFILIDCPAGIDAGFITAIMPVNEAILIITPDITFLR</sequence>
<dbReference type="PANTHER" id="PTHR43384:SF6">
    <property type="entry name" value="SEPTUM SITE-DETERMINING PROTEIN MIND HOMOLOG, CHLOROPLASTIC"/>
    <property type="match status" value="1"/>
</dbReference>
<evidence type="ECO:0000313" key="4">
    <source>
        <dbReference type="Proteomes" id="UP000289738"/>
    </source>
</evidence>
<evidence type="ECO:0000256" key="1">
    <source>
        <dbReference type="ARBA" id="ARBA00022741"/>
    </source>
</evidence>
<proteinExistence type="predicted"/>
<dbReference type="STRING" id="3818.A0A444ZKJ2"/>